<organism evidence="2 3">
    <name type="scientific">Iphiclides podalirius</name>
    <name type="common">scarce swallowtail</name>
    <dbReference type="NCBI Taxonomy" id="110791"/>
    <lineage>
        <taxon>Eukaryota</taxon>
        <taxon>Metazoa</taxon>
        <taxon>Ecdysozoa</taxon>
        <taxon>Arthropoda</taxon>
        <taxon>Hexapoda</taxon>
        <taxon>Insecta</taxon>
        <taxon>Pterygota</taxon>
        <taxon>Neoptera</taxon>
        <taxon>Endopterygota</taxon>
        <taxon>Lepidoptera</taxon>
        <taxon>Glossata</taxon>
        <taxon>Ditrysia</taxon>
        <taxon>Papilionoidea</taxon>
        <taxon>Papilionidae</taxon>
        <taxon>Papilioninae</taxon>
        <taxon>Iphiclides</taxon>
    </lineage>
</organism>
<evidence type="ECO:0000313" key="2">
    <source>
        <dbReference type="EMBL" id="CAH2070988.1"/>
    </source>
</evidence>
<feature type="non-terminal residue" evidence="2">
    <location>
        <position position="116"/>
    </location>
</feature>
<protein>
    <submittedName>
        <fullName evidence="2">Uncharacterized protein</fullName>
    </submittedName>
</protein>
<feature type="region of interest" description="Disordered" evidence="1">
    <location>
        <begin position="64"/>
        <end position="93"/>
    </location>
</feature>
<sequence>MLPVRTSVSTSNGTRQTQRSGPPRVERDSHTGQTETVEKSTPESAFAVTRTFALTRGRFAVNLRLSRPARRPPSGNVAPSKRHRDRCGRRESPRASLVIYRRLDKAARTALVTGKF</sequence>
<proteinExistence type="predicted"/>
<gene>
    <name evidence="2" type="ORF">IPOD504_LOCUS14932</name>
</gene>
<feature type="compositionally biased region" description="Polar residues" evidence="1">
    <location>
        <begin position="1"/>
        <end position="20"/>
    </location>
</feature>
<dbReference type="Proteomes" id="UP000837857">
    <property type="component" value="Chromosome 6"/>
</dbReference>
<accession>A0ABN8IYV5</accession>
<evidence type="ECO:0000313" key="3">
    <source>
        <dbReference type="Proteomes" id="UP000837857"/>
    </source>
</evidence>
<name>A0ABN8IYV5_9NEOP</name>
<feature type="region of interest" description="Disordered" evidence="1">
    <location>
        <begin position="1"/>
        <end position="44"/>
    </location>
</feature>
<evidence type="ECO:0000256" key="1">
    <source>
        <dbReference type="SAM" id="MobiDB-lite"/>
    </source>
</evidence>
<dbReference type="EMBL" id="OW152818">
    <property type="protein sequence ID" value="CAH2070988.1"/>
    <property type="molecule type" value="Genomic_DNA"/>
</dbReference>
<feature type="compositionally biased region" description="Basic and acidic residues" evidence="1">
    <location>
        <begin position="24"/>
        <end position="41"/>
    </location>
</feature>
<keyword evidence="3" id="KW-1185">Reference proteome</keyword>
<reference evidence="2" key="1">
    <citation type="submission" date="2022-03" db="EMBL/GenBank/DDBJ databases">
        <authorList>
            <person name="Martin H S."/>
        </authorList>
    </citation>
    <scope>NUCLEOTIDE SEQUENCE</scope>
</reference>